<proteinExistence type="predicted"/>
<comment type="caution">
    <text evidence="1">The sequence shown here is derived from an EMBL/GenBank/DDBJ whole genome shotgun (WGS) entry which is preliminary data.</text>
</comment>
<accession>A0ACC4DYC5</accession>
<evidence type="ECO:0000313" key="2">
    <source>
        <dbReference type="Proteomes" id="UP001638806"/>
    </source>
</evidence>
<dbReference type="Proteomes" id="UP001638806">
    <property type="component" value="Unassembled WGS sequence"/>
</dbReference>
<reference evidence="1" key="1">
    <citation type="submission" date="2024-12" db="EMBL/GenBank/DDBJ databases">
        <title>Comparative genomics and development of molecular markers within Purpureocillium lilacinum and among Purpureocillium species.</title>
        <authorList>
            <person name="Yeh Z.-Y."/>
            <person name="Ni N.-T."/>
            <person name="Lo P.-H."/>
            <person name="Mushyakhwo K."/>
            <person name="Lin C.-F."/>
            <person name="Nai Y.-S."/>
        </authorList>
    </citation>
    <scope>NUCLEOTIDE SEQUENCE</scope>
    <source>
        <strain evidence="1">NCHU-NPUST-175</strain>
    </source>
</reference>
<protein>
    <submittedName>
        <fullName evidence="1">Uncharacterized protein</fullName>
    </submittedName>
</protein>
<gene>
    <name evidence="1" type="ORF">ACCO45_006179</name>
</gene>
<dbReference type="EMBL" id="JBGNUJ010000004">
    <property type="protein sequence ID" value="KAL3961062.1"/>
    <property type="molecule type" value="Genomic_DNA"/>
</dbReference>
<name>A0ACC4DYC5_PURLI</name>
<sequence length="622" mass="67868">MATWSGRAGTPTMTLLDGVTRAKMDNGFQRVPKKQNIGLSLSGTGRDVVRWPWTMGLMCQGPVRSAITPYASQIALAPPYPNGYISATGRVPEPERYWTLCSRRCGGFALTGSENFVLDNTAKVMPAEFASRDNHATDDEVLRHCSGPCRPARFRFCFTDRGQQGCWQAKPLGISLPPLIPSIPGVTEPLASNAPPLPILQIPTPPVDSPPFEVNTKIKPKKIGYFWTGAGDNIHKDFLVTTSLDDDTFGTIIGLSDVPTSGNSPHHLGTSLDGKTLVGGGLLSLLKTQDTAFYWDSSDPYNPKFSHSNRALLSSITDEIRAKPEGGFFITYMGSALGTSPGRLVETDAKGNIIHEWPEDVEGTLNILGEQFSPHGLSVDFEKDVILTSDFVVPLTILKPVSAVGIQKANTLRLWRLSDRKILSTITIPHGGGIQDVKFIPGNKESAALATAVETGEVWVIYPFRKDANGKQGTAELLYDLGDKAKKSVAIYSDISDDGKWAYFTLTLGNHVAALDISDLKNPKRLDNPNEDQPIIGPHYVKISPDKKNLLVTGYFVQAGDISVLNTPGDYKGHWIDILPDGSLSFNRTIDFEDIFTKTRGGARPHSVVIFDLTDPKNPKYY</sequence>
<keyword evidence="2" id="KW-1185">Reference proteome</keyword>
<evidence type="ECO:0000313" key="1">
    <source>
        <dbReference type="EMBL" id="KAL3961062.1"/>
    </source>
</evidence>
<organism evidence="1 2">
    <name type="scientific">Purpureocillium lilacinum</name>
    <name type="common">Paecilomyces lilacinus</name>
    <dbReference type="NCBI Taxonomy" id="33203"/>
    <lineage>
        <taxon>Eukaryota</taxon>
        <taxon>Fungi</taxon>
        <taxon>Dikarya</taxon>
        <taxon>Ascomycota</taxon>
        <taxon>Pezizomycotina</taxon>
        <taxon>Sordariomycetes</taxon>
        <taxon>Hypocreomycetidae</taxon>
        <taxon>Hypocreales</taxon>
        <taxon>Ophiocordycipitaceae</taxon>
        <taxon>Purpureocillium</taxon>
    </lineage>
</organism>